<name>A0A822Y8F3_NELNU</name>
<evidence type="ECO:0000313" key="2">
    <source>
        <dbReference type="Proteomes" id="UP000607653"/>
    </source>
</evidence>
<sequence>MRSISRLESDSTTTSNWWRTLSTSTKRMAQSSGSKLDKQTNLLPFVDTMTLEFDRVTHADPTPDVPRVKTSITIYFDHRFREGSTCSLSFSCRGGRGTLALVSCISYHILALFHTTTIGSGDRPWKCISFLSH</sequence>
<protein>
    <submittedName>
        <fullName evidence="1">Uncharacterized protein</fullName>
    </submittedName>
</protein>
<organism evidence="1 2">
    <name type="scientific">Nelumbo nucifera</name>
    <name type="common">Sacred lotus</name>
    <dbReference type="NCBI Taxonomy" id="4432"/>
    <lineage>
        <taxon>Eukaryota</taxon>
        <taxon>Viridiplantae</taxon>
        <taxon>Streptophyta</taxon>
        <taxon>Embryophyta</taxon>
        <taxon>Tracheophyta</taxon>
        <taxon>Spermatophyta</taxon>
        <taxon>Magnoliopsida</taxon>
        <taxon>Proteales</taxon>
        <taxon>Nelumbonaceae</taxon>
        <taxon>Nelumbo</taxon>
    </lineage>
</organism>
<proteinExistence type="predicted"/>
<dbReference type="Proteomes" id="UP000607653">
    <property type="component" value="Unassembled WGS sequence"/>
</dbReference>
<reference evidence="1 2" key="1">
    <citation type="journal article" date="2020" name="Mol. Biol. Evol.">
        <title>Distinct Expression and Methylation Patterns for Genes with Different Fates following a Single Whole-Genome Duplication in Flowering Plants.</title>
        <authorList>
            <person name="Shi T."/>
            <person name="Rahmani R.S."/>
            <person name="Gugger P.F."/>
            <person name="Wang M."/>
            <person name="Li H."/>
            <person name="Zhang Y."/>
            <person name="Li Z."/>
            <person name="Wang Q."/>
            <person name="Van de Peer Y."/>
            <person name="Marchal K."/>
            <person name="Chen J."/>
        </authorList>
    </citation>
    <scope>NUCLEOTIDE SEQUENCE [LARGE SCALE GENOMIC DNA]</scope>
    <source>
        <tissue evidence="1">Leaf</tissue>
    </source>
</reference>
<keyword evidence="2" id="KW-1185">Reference proteome</keyword>
<evidence type="ECO:0000313" key="1">
    <source>
        <dbReference type="EMBL" id="DAD28780.1"/>
    </source>
</evidence>
<comment type="caution">
    <text evidence="1">The sequence shown here is derived from an EMBL/GenBank/DDBJ whole genome shotgun (WGS) entry which is preliminary data.</text>
</comment>
<accession>A0A822Y8F3</accession>
<dbReference type="EMBL" id="DUZY01000002">
    <property type="protein sequence ID" value="DAD28780.1"/>
    <property type="molecule type" value="Genomic_DNA"/>
</dbReference>
<dbReference type="AlphaFoldDB" id="A0A822Y8F3"/>
<gene>
    <name evidence="1" type="ORF">HUJ06_030248</name>
</gene>